<keyword evidence="6" id="KW-0732">Signal</keyword>
<accession>A0A2X3CMX1</accession>
<feature type="transmembrane region" description="Helical" evidence="11">
    <location>
        <begin position="75"/>
        <end position="96"/>
    </location>
</feature>
<keyword evidence="8 11" id="KW-0472">Membrane</keyword>
<organism evidence="12 13">
    <name type="scientific">Klebsiella pneumoniae</name>
    <dbReference type="NCBI Taxonomy" id="573"/>
    <lineage>
        <taxon>Bacteria</taxon>
        <taxon>Pseudomonadati</taxon>
        <taxon>Pseudomonadota</taxon>
        <taxon>Gammaproteobacteria</taxon>
        <taxon>Enterobacterales</taxon>
        <taxon>Enterobacteriaceae</taxon>
        <taxon>Klebsiella/Raoultella group</taxon>
        <taxon>Klebsiella</taxon>
        <taxon>Klebsiella pneumoniae complex</taxon>
    </lineage>
</organism>
<dbReference type="AlphaFoldDB" id="A0A2X3CMX1"/>
<dbReference type="GO" id="GO:0016020">
    <property type="term" value="C:membrane"/>
    <property type="evidence" value="ECO:0007669"/>
    <property type="project" value="UniProtKB-SubCell"/>
</dbReference>
<keyword evidence="5 11" id="KW-0812">Transmembrane</keyword>
<evidence type="ECO:0000256" key="9">
    <source>
        <dbReference type="ARBA" id="ARBA00023139"/>
    </source>
</evidence>
<comment type="subcellular location">
    <subcellularLocation>
        <location evidence="1">Membrane</location>
        <topology evidence="1">Multi-pass membrane protein</topology>
    </subcellularLocation>
</comment>
<dbReference type="InterPro" id="IPR031381">
    <property type="entry name" value="YtcA"/>
</dbReference>
<keyword evidence="10" id="KW-0449">Lipoprotein</keyword>
<evidence type="ECO:0000256" key="5">
    <source>
        <dbReference type="ARBA" id="ARBA00022692"/>
    </source>
</evidence>
<evidence type="ECO:0000256" key="10">
    <source>
        <dbReference type="ARBA" id="ARBA00023288"/>
    </source>
</evidence>
<gene>
    <name evidence="12" type="ORF">NCTC9128_03232</name>
</gene>
<evidence type="ECO:0000256" key="4">
    <source>
        <dbReference type="ARBA" id="ARBA00022475"/>
    </source>
</evidence>
<reference evidence="12 13" key="1">
    <citation type="submission" date="2018-06" db="EMBL/GenBank/DDBJ databases">
        <authorList>
            <consortium name="Pathogen Informatics"/>
            <person name="Doyle S."/>
        </authorList>
    </citation>
    <scope>NUCLEOTIDE SEQUENCE [LARGE SCALE GENOMIC DNA]</scope>
    <source>
        <strain evidence="12 13">NCTC9128</strain>
    </source>
</reference>
<evidence type="ECO:0000313" key="12">
    <source>
        <dbReference type="EMBL" id="SQC15127.1"/>
    </source>
</evidence>
<keyword evidence="9" id="KW-0564">Palmitate</keyword>
<feature type="transmembrane region" description="Helical" evidence="11">
    <location>
        <begin position="45"/>
        <end position="63"/>
    </location>
</feature>
<evidence type="ECO:0000256" key="3">
    <source>
        <dbReference type="ARBA" id="ARBA00021237"/>
    </source>
</evidence>
<proteinExistence type="inferred from homology"/>
<dbReference type="EMBL" id="UAWN01000012">
    <property type="protein sequence ID" value="SQC15127.1"/>
    <property type="molecule type" value="Genomic_DNA"/>
</dbReference>
<keyword evidence="4" id="KW-1003">Cell membrane</keyword>
<comment type="similarity">
    <text evidence="2">Belongs to the YtcA family.</text>
</comment>
<evidence type="ECO:0000313" key="13">
    <source>
        <dbReference type="Proteomes" id="UP000251088"/>
    </source>
</evidence>
<sequence>MITQGCSIESYCHHRPPGAVTARLAAFRLLTFARDPGIGRCFSRLVFLLTGRCVLLIPCHILITRKGWQPRFSPLVFSYVALMFLFATLLWFLFFVH</sequence>
<dbReference type="Proteomes" id="UP000251088">
    <property type="component" value="Unassembled WGS sequence"/>
</dbReference>
<name>A0A2X3CMX1_KLEPN</name>
<evidence type="ECO:0000256" key="6">
    <source>
        <dbReference type="ARBA" id="ARBA00022729"/>
    </source>
</evidence>
<dbReference type="Pfam" id="PF17090">
    <property type="entry name" value="Ytca"/>
    <property type="match status" value="1"/>
</dbReference>
<evidence type="ECO:0000256" key="1">
    <source>
        <dbReference type="ARBA" id="ARBA00004141"/>
    </source>
</evidence>
<evidence type="ECO:0000256" key="11">
    <source>
        <dbReference type="SAM" id="Phobius"/>
    </source>
</evidence>
<evidence type="ECO:0000256" key="8">
    <source>
        <dbReference type="ARBA" id="ARBA00023136"/>
    </source>
</evidence>
<evidence type="ECO:0000256" key="7">
    <source>
        <dbReference type="ARBA" id="ARBA00022989"/>
    </source>
</evidence>
<keyword evidence="7 11" id="KW-1133">Transmembrane helix</keyword>
<evidence type="ECO:0000256" key="2">
    <source>
        <dbReference type="ARBA" id="ARBA00008208"/>
    </source>
</evidence>
<protein>
    <recommendedName>
        <fullName evidence="3">Uncharacterized protein YtcA</fullName>
    </recommendedName>
</protein>